<keyword evidence="8" id="KW-1185">Reference proteome</keyword>
<protein>
    <recommendedName>
        <fullName evidence="6">Receptor ligand binding region domain-containing protein</fullName>
    </recommendedName>
</protein>
<dbReference type="AlphaFoldDB" id="A0AAU9KJY8"/>
<feature type="transmembrane region" description="Helical" evidence="5">
    <location>
        <begin position="950"/>
        <end position="969"/>
    </location>
</feature>
<evidence type="ECO:0000256" key="3">
    <source>
        <dbReference type="ARBA" id="ARBA00022989"/>
    </source>
</evidence>
<dbReference type="GO" id="GO:0016020">
    <property type="term" value="C:membrane"/>
    <property type="evidence" value="ECO:0007669"/>
    <property type="project" value="UniProtKB-SubCell"/>
</dbReference>
<dbReference type="Pfam" id="PF01094">
    <property type="entry name" value="ANF_receptor"/>
    <property type="match status" value="1"/>
</dbReference>
<comment type="caution">
    <text evidence="7">The sequence shown here is derived from an EMBL/GenBank/DDBJ whole genome shotgun (WGS) entry which is preliminary data.</text>
</comment>
<evidence type="ECO:0000259" key="6">
    <source>
        <dbReference type="Pfam" id="PF01094"/>
    </source>
</evidence>
<feature type="transmembrane region" description="Helical" evidence="5">
    <location>
        <begin position="855"/>
        <end position="879"/>
    </location>
</feature>
<reference evidence="7" key="1">
    <citation type="submission" date="2021-09" db="EMBL/GenBank/DDBJ databases">
        <authorList>
            <consortium name="AG Swart"/>
            <person name="Singh M."/>
            <person name="Singh A."/>
            <person name="Seah K."/>
            <person name="Emmerich C."/>
        </authorList>
    </citation>
    <scope>NUCLEOTIDE SEQUENCE</scope>
    <source>
        <strain evidence="7">ATCC30299</strain>
    </source>
</reference>
<dbReference type="InterPro" id="IPR051010">
    <property type="entry name" value="BCAA_transport"/>
</dbReference>
<feature type="transmembrane region" description="Helical" evidence="5">
    <location>
        <begin position="764"/>
        <end position="785"/>
    </location>
</feature>
<feature type="transmembrane region" description="Helical" evidence="5">
    <location>
        <begin position="20"/>
        <end position="37"/>
    </location>
</feature>
<dbReference type="InterPro" id="IPR001828">
    <property type="entry name" value="ANF_lig-bd_rcpt"/>
</dbReference>
<feature type="domain" description="Receptor ligand binding region" evidence="6">
    <location>
        <begin position="434"/>
        <end position="696"/>
    </location>
</feature>
<keyword evidence="2 5" id="KW-0812">Transmembrane</keyword>
<evidence type="ECO:0000256" key="5">
    <source>
        <dbReference type="SAM" id="Phobius"/>
    </source>
</evidence>
<dbReference type="SUPFAM" id="SSF53822">
    <property type="entry name" value="Periplasmic binding protein-like I"/>
    <property type="match status" value="1"/>
</dbReference>
<evidence type="ECO:0000256" key="2">
    <source>
        <dbReference type="ARBA" id="ARBA00022692"/>
    </source>
</evidence>
<feature type="transmembrane region" description="Helical" evidence="5">
    <location>
        <begin position="1013"/>
        <end position="1031"/>
    </location>
</feature>
<dbReference type="PANTHER" id="PTHR30483:SF6">
    <property type="entry name" value="PERIPLASMIC BINDING PROTEIN OF ABC TRANSPORTER FOR NATURAL AMINO ACIDS"/>
    <property type="match status" value="1"/>
</dbReference>
<feature type="transmembrane region" description="Helical" evidence="5">
    <location>
        <begin position="900"/>
        <end position="921"/>
    </location>
</feature>
<feature type="transmembrane region" description="Helical" evidence="5">
    <location>
        <begin position="1072"/>
        <end position="1092"/>
    </location>
</feature>
<sequence length="1143" mass="129789">MEKFSLGHTFYWQLLSLKLLLWLLFIKLSYSIEIILARDNSSKNALKEEIMIEIYQSFKSIEWHECNISSLRTCILEYASSSLVLDLSEEIGVQISISEICKEHSMLHLVYQDKLFYQAKWTYSIIPSESELLNAFLAILKHFNWSQGIFLSNILKSNWKETILQYYENIEFMIIESETNIEEFVNKVIFPSGSTFYFLFTESFQSAEIQNSLKNKKLLGSGNGILLDQESGYNCSYNGSLIITEIGKEYTLSAEDSFKHSIIQIIELLARNESGDLKKLLDSIIENRCHFSLVNIQNGKRVIVGEIMNDSVTVFRDLEFPGLQSLIPIPTKKVLHLSINAGTTNPGSLPYQNAVIAARGAFAIQDKINEGNDILQHFQIKFFNFDCGVTVFNRTFAKDCFNKDIDQIGLSHISGFTSEVAIGSLQIFKELNISIPNVGATNTDDLLSSTSNFPMYSRVQMSNSYICSKYPILIAGMGWKSAGVLYQNDAWGNAALSSIMQYSEYKGLKLVNPDNSSFIPPNLDRAGLRNYTHLLQKIIDSQARLLILIVQTPLGNYVLELLYDLGVRKGDLVICAGYSDLLSQISTNDTYLYKRLEVGIPMFSIISNAWAGKFGQDMFNRMISIYHSEPSPIPCYYVDAAYLISNALDYMINRGDDYTDPSKLMKAIRSTRFDGCSGKVSIEKDSNDRIVDWLIIQGAKTSEDGNAQVYTIGNFRPFSSQVISIINPIIYGNGSTKKPTDFRNEDSGCPFPAKEIRTFEKGRVLLFGICFFVALVMILITLYIWKKWWNTSVSPLITREEISIEDAIVGCSIAIEFFQYASMGPDFKVISPFLSKLSDVFSMKLEDALKLKNGVFWLVVDGVYSGIGLWVLLCLIVLLQLDEKFPSIWLLNFLRWLSDYTMPILGNLCFIPFISICLDIFQCDQSIGDNFTDSFLAKDCFYFCWKEEHLIYSALSVLALLLYEPLAIYCRPLWQELQLNLHVKTVPLFFMAKTVIQTFVIVLDQSVKRSSKIVHGIIFIIVMSAYAVFIFKFKPYNYPRFSWWQGLSIIGVIWLALLSLTGLIANIKNREIILLMTLIFGWGVIIAIGLLVQKKKYPSMLFRLKGTDTGNLFKFAFSFGKASQISLSKISPTHKRLEAIRFP</sequence>
<comment type="subcellular location">
    <subcellularLocation>
        <location evidence="1">Membrane</location>
    </subcellularLocation>
</comment>
<accession>A0AAU9KJY8</accession>
<evidence type="ECO:0000256" key="4">
    <source>
        <dbReference type="ARBA" id="ARBA00023136"/>
    </source>
</evidence>
<evidence type="ECO:0000313" key="8">
    <source>
        <dbReference type="Proteomes" id="UP001162131"/>
    </source>
</evidence>
<dbReference type="EMBL" id="CAJZBQ010000063">
    <property type="protein sequence ID" value="CAG9336096.1"/>
    <property type="molecule type" value="Genomic_DNA"/>
</dbReference>
<evidence type="ECO:0000256" key="1">
    <source>
        <dbReference type="ARBA" id="ARBA00004370"/>
    </source>
</evidence>
<name>A0AAU9KJY8_9CILI</name>
<dbReference type="PANTHER" id="PTHR30483">
    <property type="entry name" value="LEUCINE-SPECIFIC-BINDING PROTEIN"/>
    <property type="match status" value="1"/>
</dbReference>
<feature type="transmembrane region" description="Helical" evidence="5">
    <location>
        <begin position="981"/>
        <end position="1001"/>
    </location>
</feature>
<gene>
    <name evidence="7" type="ORF">BSTOLATCC_MIC65401</name>
</gene>
<keyword evidence="3 5" id="KW-1133">Transmembrane helix</keyword>
<organism evidence="7 8">
    <name type="scientific">Blepharisma stoltei</name>
    <dbReference type="NCBI Taxonomy" id="1481888"/>
    <lineage>
        <taxon>Eukaryota</taxon>
        <taxon>Sar</taxon>
        <taxon>Alveolata</taxon>
        <taxon>Ciliophora</taxon>
        <taxon>Postciliodesmatophora</taxon>
        <taxon>Heterotrichea</taxon>
        <taxon>Heterotrichida</taxon>
        <taxon>Blepharismidae</taxon>
        <taxon>Blepharisma</taxon>
    </lineage>
</organism>
<evidence type="ECO:0000313" key="7">
    <source>
        <dbReference type="EMBL" id="CAG9336096.1"/>
    </source>
</evidence>
<dbReference type="InterPro" id="IPR028082">
    <property type="entry name" value="Peripla_BP_I"/>
</dbReference>
<proteinExistence type="predicted"/>
<dbReference type="Proteomes" id="UP001162131">
    <property type="component" value="Unassembled WGS sequence"/>
</dbReference>
<feature type="transmembrane region" description="Helical" evidence="5">
    <location>
        <begin position="1043"/>
        <end position="1066"/>
    </location>
</feature>
<dbReference type="Gene3D" id="3.40.50.2300">
    <property type="match status" value="2"/>
</dbReference>
<keyword evidence="4 5" id="KW-0472">Membrane</keyword>